<dbReference type="PROSITE" id="PS51257">
    <property type="entry name" value="PROKAR_LIPOPROTEIN"/>
    <property type="match status" value="1"/>
</dbReference>
<dbReference type="EMBL" id="CP108036">
    <property type="protein sequence ID" value="WUN79814.1"/>
    <property type="molecule type" value="Genomic_DNA"/>
</dbReference>
<keyword evidence="2" id="KW-0732">Signal</keyword>
<feature type="compositionally biased region" description="Low complexity" evidence="1">
    <location>
        <begin position="39"/>
        <end position="51"/>
    </location>
</feature>
<dbReference type="GeneID" id="95497493"/>
<evidence type="ECO:0000256" key="1">
    <source>
        <dbReference type="SAM" id="MobiDB-lite"/>
    </source>
</evidence>
<feature type="signal peptide" evidence="2">
    <location>
        <begin position="1"/>
        <end position="24"/>
    </location>
</feature>
<reference evidence="3" key="1">
    <citation type="submission" date="2022-10" db="EMBL/GenBank/DDBJ databases">
        <title>The complete genomes of actinobacterial strains from the NBC collection.</title>
        <authorList>
            <person name="Joergensen T.S."/>
            <person name="Alvarez Arevalo M."/>
            <person name="Sterndorff E.B."/>
            <person name="Faurdal D."/>
            <person name="Vuksanovic O."/>
            <person name="Mourched A.-S."/>
            <person name="Charusanti P."/>
            <person name="Shaw S."/>
            <person name="Blin K."/>
            <person name="Weber T."/>
        </authorList>
    </citation>
    <scope>NUCLEOTIDE SEQUENCE</scope>
    <source>
        <strain evidence="3">NBC_00303</strain>
    </source>
</reference>
<evidence type="ECO:0008006" key="5">
    <source>
        <dbReference type="Google" id="ProtNLM"/>
    </source>
</evidence>
<keyword evidence="4" id="KW-1185">Reference proteome</keyword>
<feature type="chain" id="PRO_5046017044" description="Lipoprotein" evidence="2">
    <location>
        <begin position="25"/>
        <end position="259"/>
    </location>
</feature>
<name>A0ABZ1QAZ4_9ACTN</name>
<feature type="region of interest" description="Disordered" evidence="1">
    <location>
        <begin position="30"/>
        <end position="51"/>
    </location>
</feature>
<gene>
    <name evidence="3" type="ORF">OHA91_15625</name>
</gene>
<organism evidence="3 4">
    <name type="scientific">Streptomyces erythrochromogenes</name>
    <dbReference type="NCBI Taxonomy" id="285574"/>
    <lineage>
        <taxon>Bacteria</taxon>
        <taxon>Bacillati</taxon>
        <taxon>Actinomycetota</taxon>
        <taxon>Actinomycetes</taxon>
        <taxon>Kitasatosporales</taxon>
        <taxon>Streptomycetaceae</taxon>
        <taxon>Streptomyces</taxon>
    </lineage>
</organism>
<evidence type="ECO:0000256" key="2">
    <source>
        <dbReference type="SAM" id="SignalP"/>
    </source>
</evidence>
<proteinExistence type="predicted"/>
<sequence>MRSTLVRRSVITASAVSLALMVTACGSDKADTKADAKPSEAAATSAAPAGAKGKTAAELTPLLVTQADLPDYKVEADAAAAAAAKGKPAQGDKPECQPLIQLQSYAALGKPVGTAGIAATSKPKAPAEGATMDEKLDAAMSGLAVTRTSVGLNSYDGKGAEEAFTALKTAATACAGGYTITAEGEQTKIEKVTVGSPIGGGDEAISFATVMDLKDGDKATWQYAVVRKGATLATFSSMNLTGDAEQPKPVIEAQAKKLG</sequence>
<evidence type="ECO:0000313" key="4">
    <source>
        <dbReference type="Proteomes" id="UP001432312"/>
    </source>
</evidence>
<accession>A0ABZ1QAZ4</accession>
<protein>
    <recommendedName>
        <fullName evidence="5">Lipoprotein</fullName>
    </recommendedName>
</protein>
<dbReference type="Proteomes" id="UP001432312">
    <property type="component" value="Chromosome"/>
</dbReference>
<dbReference type="RefSeq" id="WP_031152762.1">
    <property type="nucleotide sequence ID" value="NZ_CP108036.1"/>
</dbReference>
<evidence type="ECO:0000313" key="3">
    <source>
        <dbReference type="EMBL" id="WUN79814.1"/>
    </source>
</evidence>